<proteinExistence type="predicted"/>
<keyword evidence="1" id="KW-0472">Membrane</keyword>
<comment type="caution">
    <text evidence="2">The sequence shown here is derived from an EMBL/GenBank/DDBJ whole genome shotgun (WGS) entry which is preliminary data.</text>
</comment>
<evidence type="ECO:0000313" key="2">
    <source>
        <dbReference type="EMBL" id="MEA5522186.1"/>
    </source>
</evidence>
<keyword evidence="1" id="KW-1133">Transmembrane helix</keyword>
<organism evidence="2 3">
    <name type="scientific">Limnoraphis robusta CCNP1315</name>
    <dbReference type="NCBI Taxonomy" id="3110306"/>
    <lineage>
        <taxon>Bacteria</taxon>
        <taxon>Bacillati</taxon>
        <taxon>Cyanobacteriota</taxon>
        <taxon>Cyanophyceae</taxon>
        <taxon>Oscillatoriophycideae</taxon>
        <taxon>Oscillatoriales</taxon>
        <taxon>Sirenicapillariaceae</taxon>
        <taxon>Limnoraphis</taxon>
    </lineage>
</organism>
<evidence type="ECO:0000313" key="3">
    <source>
        <dbReference type="Proteomes" id="UP001301728"/>
    </source>
</evidence>
<sequence length="54" mass="6372">MELRHFRGGSVEFNLDGSTSVENWLCEAVPFLFTYSYNMLFFLVGYLLKCWNIL</sequence>
<keyword evidence="3" id="KW-1185">Reference proteome</keyword>
<reference evidence="2 3" key="1">
    <citation type="submission" date="2023-12" db="EMBL/GenBank/DDBJ databases">
        <title>Baltic Sea Cyanobacteria.</title>
        <authorList>
            <person name="Delbaje E."/>
            <person name="Fewer D.P."/>
            <person name="Shishido T.K."/>
        </authorList>
    </citation>
    <scope>NUCLEOTIDE SEQUENCE [LARGE SCALE GENOMIC DNA]</scope>
    <source>
        <strain evidence="2 3">CCNP 1315</strain>
    </source>
</reference>
<keyword evidence="1" id="KW-0812">Transmembrane</keyword>
<dbReference type="RefSeq" id="WP_160315447.1">
    <property type="nucleotide sequence ID" value="NZ_JAYGHT010000149.1"/>
</dbReference>
<protein>
    <submittedName>
        <fullName evidence="2">Uncharacterized protein</fullName>
    </submittedName>
</protein>
<dbReference type="EMBL" id="JAYGHT010000149">
    <property type="protein sequence ID" value="MEA5522186.1"/>
    <property type="molecule type" value="Genomic_DNA"/>
</dbReference>
<gene>
    <name evidence="2" type="ORF">VB854_24920</name>
</gene>
<dbReference type="Proteomes" id="UP001301728">
    <property type="component" value="Unassembled WGS sequence"/>
</dbReference>
<evidence type="ECO:0000256" key="1">
    <source>
        <dbReference type="SAM" id="Phobius"/>
    </source>
</evidence>
<feature type="transmembrane region" description="Helical" evidence="1">
    <location>
        <begin position="28"/>
        <end position="48"/>
    </location>
</feature>
<accession>A0ABU5U5J1</accession>
<name>A0ABU5U5J1_9CYAN</name>